<proteinExistence type="predicted"/>
<dbReference type="GO" id="GO:0046872">
    <property type="term" value="F:metal ion binding"/>
    <property type="evidence" value="ECO:0007669"/>
    <property type="project" value="UniProtKB-KW"/>
</dbReference>
<dbReference type="InterPro" id="IPR036909">
    <property type="entry name" value="Cyt_c-like_dom_sf"/>
</dbReference>
<accession>A0A0F9CTD7</accession>
<feature type="non-terminal residue" evidence="5">
    <location>
        <position position="1"/>
    </location>
</feature>
<feature type="domain" description="Cytochrome c" evidence="4">
    <location>
        <begin position="129"/>
        <end position="210"/>
    </location>
</feature>
<name>A0A0F9CTD7_9ZZZZ</name>
<dbReference type="SUPFAM" id="SSF46626">
    <property type="entry name" value="Cytochrome c"/>
    <property type="match status" value="2"/>
</dbReference>
<dbReference type="EMBL" id="LAZR01042689">
    <property type="protein sequence ID" value="KKL08926.1"/>
    <property type="molecule type" value="Genomic_DNA"/>
</dbReference>
<dbReference type="Pfam" id="PF00034">
    <property type="entry name" value="Cytochrom_C"/>
    <property type="match status" value="1"/>
</dbReference>
<protein>
    <recommendedName>
        <fullName evidence="4">Cytochrome c domain-containing protein</fullName>
    </recommendedName>
</protein>
<sequence length="211" mass="22793">GRLYDKWWSEADLPTPETDHPLWALQSTNTRSLSSTWRCKECHGWDYKGAGGAYSSGSHYTGFPDVIQAGATMSKEELVGVLQGSTDYRHDFSSVMGATDLEDLANFLSEGLINDTPYVDYAIGELASPNTSHGKELYAGTCTACHGGDGRQILFDGTLGIGSIARDEPTVEILHKLRSGQPGTSMPSAIVNGWSIQDSVDVLGYIKTLPE</sequence>
<organism evidence="5">
    <name type="scientific">marine sediment metagenome</name>
    <dbReference type="NCBI Taxonomy" id="412755"/>
    <lineage>
        <taxon>unclassified sequences</taxon>
        <taxon>metagenomes</taxon>
        <taxon>ecological metagenomes</taxon>
    </lineage>
</organism>
<evidence type="ECO:0000256" key="1">
    <source>
        <dbReference type="ARBA" id="ARBA00022617"/>
    </source>
</evidence>
<dbReference type="AlphaFoldDB" id="A0A0F9CTD7"/>
<dbReference type="PROSITE" id="PS51007">
    <property type="entry name" value="CYTC"/>
    <property type="match status" value="2"/>
</dbReference>
<evidence type="ECO:0000259" key="4">
    <source>
        <dbReference type="PROSITE" id="PS51007"/>
    </source>
</evidence>
<keyword evidence="3" id="KW-0408">Iron</keyword>
<keyword evidence="1" id="KW-0349">Heme</keyword>
<gene>
    <name evidence="5" type="ORF">LCGC14_2570990</name>
</gene>
<evidence type="ECO:0000256" key="3">
    <source>
        <dbReference type="ARBA" id="ARBA00023004"/>
    </source>
</evidence>
<evidence type="ECO:0000256" key="2">
    <source>
        <dbReference type="ARBA" id="ARBA00022723"/>
    </source>
</evidence>
<evidence type="ECO:0000313" key="5">
    <source>
        <dbReference type="EMBL" id="KKL08926.1"/>
    </source>
</evidence>
<keyword evidence="2" id="KW-0479">Metal-binding</keyword>
<dbReference type="GO" id="GO:0020037">
    <property type="term" value="F:heme binding"/>
    <property type="evidence" value="ECO:0007669"/>
    <property type="project" value="InterPro"/>
</dbReference>
<feature type="domain" description="Cytochrome c" evidence="4">
    <location>
        <begin position="24"/>
        <end position="112"/>
    </location>
</feature>
<dbReference type="Gene3D" id="1.10.760.10">
    <property type="entry name" value="Cytochrome c-like domain"/>
    <property type="match status" value="1"/>
</dbReference>
<reference evidence="5" key="1">
    <citation type="journal article" date="2015" name="Nature">
        <title>Complex archaea that bridge the gap between prokaryotes and eukaryotes.</title>
        <authorList>
            <person name="Spang A."/>
            <person name="Saw J.H."/>
            <person name="Jorgensen S.L."/>
            <person name="Zaremba-Niedzwiedzka K."/>
            <person name="Martijn J."/>
            <person name="Lind A.E."/>
            <person name="van Eijk R."/>
            <person name="Schleper C."/>
            <person name="Guy L."/>
            <person name="Ettema T.J."/>
        </authorList>
    </citation>
    <scope>NUCLEOTIDE SEQUENCE</scope>
</reference>
<dbReference type="InterPro" id="IPR009056">
    <property type="entry name" value="Cyt_c-like_dom"/>
</dbReference>
<dbReference type="GO" id="GO:0009055">
    <property type="term" value="F:electron transfer activity"/>
    <property type="evidence" value="ECO:0007669"/>
    <property type="project" value="InterPro"/>
</dbReference>
<comment type="caution">
    <text evidence="5">The sequence shown here is derived from an EMBL/GenBank/DDBJ whole genome shotgun (WGS) entry which is preliminary data.</text>
</comment>